<reference evidence="8 9" key="1">
    <citation type="submission" date="2016-10" db="EMBL/GenBank/DDBJ databases">
        <authorList>
            <person name="de Groot N.N."/>
        </authorList>
    </citation>
    <scope>NUCLEOTIDE SEQUENCE [LARGE SCALE GENOMIC DNA]</scope>
    <source>
        <strain evidence="8 9">DSM 29340</strain>
    </source>
</reference>
<feature type="domain" description="Tyr recombinase" evidence="6">
    <location>
        <begin position="246"/>
        <end position="446"/>
    </location>
</feature>
<evidence type="ECO:0000256" key="4">
    <source>
        <dbReference type="ARBA" id="ARBA00023172"/>
    </source>
</evidence>
<dbReference type="InterPro" id="IPR011010">
    <property type="entry name" value="DNA_brk_join_enz"/>
</dbReference>
<evidence type="ECO:0000256" key="5">
    <source>
        <dbReference type="PROSITE-ProRule" id="PRU01248"/>
    </source>
</evidence>
<dbReference type="InterPro" id="IPR010998">
    <property type="entry name" value="Integrase_recombinase_N"/>
</dbReference>
<dbReference type="Proteomes" id="UP000199379">
    <property type="component" value="Unassembled WGS sequence"/>
</dbReference>
<dbReference type="Gene3D" id="1.10.150.130">
    <property type="match status" value="1"/>
</dbReference>
<dbReference type="InterPro" id="IPR013762">
    <property type="entry name" value="Integrase-like_cat_sf"/>
</dbReference>
<evidence type="ECO:0000259" key="6">
    <source>
        <dbReference type="PROSITE" id="PS51898"/>
    </source>
</evidence>
<dbReference type="AlphaFoldDB" id="A0A1H7D6B7"/>
<dbReference type="PANTHER" id="PTHR30349">
    <property type="entry name" value="PHAGE INTEGRASE-RELATED"/>
    <property type="match status" value="1"/>
</dbReference>
<keyword evidence="3 5" id="KW-0238">DNA-binding</keyword>
<accession>A0A1H7D6B7</accession>
<dbReference type="EMBL" id="FNYD01000009">
    <property type="protein sequence ID" value="SEJ93725.1"/>
    <property type="molecule type" value="Genomic_DNA"/>
</dbReference>
<dbReference type="PANTHER" id="PTHR30349:SF41">
    <property type="entry name" value="INTEGRASE_RECOMBINASE PROTEIN MJ0367-RELATED"/>
    <property type="match status" value="1"/>
</dbReference>
<dbReference type="STRING" id="1227549.SAMN05444007_1097"/>
<dbReference type="GO" id="GO:0006310">
    <property type="term" value="P:DNA recombination"/>
    <property type="evidence" value="ECO:0007669"/>
    <property type="project" value="UniProtKB-KW"/>
</dbReference>
<evidence type="ECO:0000259" key="7">
    <source>
        <dbReference type="PROSITE" id="PS51900"/>
    </source>
</evidence>
<dbReference type="Gene3D" id="1.10.443.10">
    <property type="entry name" value="Intergrase catalytic core"/>
    <property type="match status" value="1"/>
</dbReference>
<gene>
    <name evidence="8" type="ORF">SAMN05444007_1097</name>
</gene>
<dbReference type="SUPFAM" id="SSF56349">
    <property type="entry name" value="DNA breaking-rejoining enzymes"/>
    <property type="match status" value="1"/>
</dbReference>
<evidence type="ECO:0000256" key="1">
    <source>
        <dbReference type="ARBA" id="ARBA00008857"/>
    </source>
</evidence>
<dbReference type="InterPro" id="IPR044068">
    <property type="entry name" value="CB"/>
</dbReference>
<dbReference type="InterPro" id="IPR050090">
    <property type="entry name" value="Tyrosine_recombinase_XerCD"/>
</dbReference>
<dbReference type="PROSITE" id="PS51900">
    <property type="entry name" value="CB"/>
    <property type="match status" value="1"/>
</dbReference>
<keyword evidence="9" id="KW-1185">Reference proteome</keyword>
<dbReference type="GO" id="GO:0003677">
    <property type="term" value="F:DNA binding"/>
    <property type="evidence" value="ECO:0007669"/>
    <property type="project" value="UniProtKB-UniRule"/>
</dbReference>
<feature type="domain" description="Core-binding (CB)" evidence="7">
    <location>
        <begin position="114"/>
        <end position="223"/>
    </location>
</feature>
<evidence type="ECO:0000313" key="8">
    <source>
        <dbReference type="EMBL" id="SEJ93725.1"/>
    </source>
</evidence>
<comment type="similarity">
    <text evidence="1">Belongs to the 'phage' integrase family.</text>
</comment>
<dbReference type="CDD" id="cd01184">
    <property type="entry name" value="INT_C_like_1"/>
    <property type="match status" value="1"/>
</dbReference>
<dbReference type="InterPro" id="IPR002104">
    <property type="entry name" value="Integrase_catalytic"/>
</dbReference>
<sequence>MKRRRAIGPLNEQEKENATRSLELHQMPNRDFWHLVGSDNAQAELDKFFSGTGIPQEENRKHFPMILDEIRKAKIGLWEAVLEFDRSLGSYDFTAPQSAPVSASGAPAALPQGPSLSDAVEAFLSEQETTAGVTFSTIKKRRAILEVALEWFGPGRAMSAIDKRAAGEFKAALLTLPSNRMKVQRTRGMSLQEAMAVTDVPKISNGTANAYLSALKVFWTWAETHGYAEEALFADMTVGRKGHQVKDRRPFTQDALERTYEALTSRESQYYTKTSHRWATLIAMYSGARLNEVCQLQVSDIYQVGDIWVFDLNDTGAEGKRLKSSAAIRRVPVHSHLIELGLLTYRDKIAARGHERLFPDYTYSPKHGYGDKLSKWFNRTLMVKLGIKSDAHVFHGLRHTFATRLGQADVPTERIQFIVGHEREGVTHEVYMKEGYTLQQTRDAVERFKV</sequence>
<proteinExistence type="inferred from homology"/>
<keyword evidence="2" id="KW-0229">DNA integration</keyword>
<dbReference type="GO" id="GO:0015074">
    <property type="term" value="P:DNA integration"/>
    <property type="evidence" value="ECO:0007669"/>
    <property type="project" value="UniProtKB-KW"/>
</dbReference>
<name>A0A1H7D6B7_9RHOB</name>
<dbReference type="PROSITE" id="PS51898">
    <property type="entry name" value="TYR_RECOMBINASE"/>
    <property type="match status" value="1"/>
</dbReference>
<evidence type="ECO:0000313" key="9">
    <source>
        <dbReference type="Proteomes" id="UP000199379"/>
    </source>
</evidence>
<dbReference type="Pfam" id="PF00589">
    <property type="entry name" value="Phage_integrase"/>
    <property type="match status" value="1"/>
</dbReference>
<protein>
    <submittedName>
        <fullName evidence="8">Phage integrase family protein</fullName>
    </submittedName>
</protein>
<organism evidence="8 9">
    <name type="scientific">Cribrihabitans marinus</name>
    <dbReference type="NCBI Taxonomy" id="1227549"/>
    <lineage>
        <taxon>Bacteria</taxon>
        <taxon>Pseudomonadati</taxon>
        <taxon>Pseudomonadota</taxon>
        <taxon>Alphaproteobacteria</taxon>
        <taxon>Rhodobacterales</taxon>
        <taxon>Paracoccaceae</taxon>
        <taxon>Cribrihabitans</taxon>
    </lineage>
</organism>
<keyword evidence="4" id="KW-0233">DNA recombination</keyword>
<evidence type="ECO:0000256" key="3">
    <source>
        <dbReference type="ARBA" id="ARBA00023125"/>
    </source>
</evidence>
<evidence type="ECO:0000256" key="2">
    <source>
        <dbReference type="ARBA" id="ARBA00022908"/>
    </source>
</evidence>